<protein>
    <recommendedName>
        <fullName evidence="1">GP-PDE domain-containing protein</fullName>
    </recommendedName>
</protein>
<sequence>MIASRIIGHRGAALLAPENTLAGIRCAANCGTQWIELDVTLLGDGTPVLCHDNQLDRCSNQSGPLDYLTFNDLPSLDVGSWFDPEWINEPMPHLSDALLLCESLGLGLNLEIKAFDLDPALVARKVFEEISVYWQHPKKLILSSYDLEVLNHYRHLDLFAQIGVLYDHLPELWCLQAQALQAVSIHCDCNLITADDASAIKNQGFELYTYTCNDLHLAAKLFEWGVDGIFTDNPPLMLENFHANHPSNINATHP</sequence>
<dbReference type="CDD" id="cd08562">
    <property type="entry name" value="GDPD_EcUgpQ_like"/>
    <property type="match status" value="1"/>
</dbReference>
<dbReference type="PROSITE" id="PS51704">
    <property type="entry name" value="GP_PDE"/>
    <property type="match status" value="1"/>
</dbReference>
<dbReference type="EMBL" id="AAOW01000011">
    <property type="protein sequence ID" value="EAR61025.1"/>
    <property type="molecule type" value="Genomic_DNA"/>
</dbReference>
<dbReference type="GO" id="GO:0006629">
    <property type="term" value="P:lipid metabolic process"/>
    <property type="evidence" value="ECO:0007669"/>
    <property type="project" value="InterPro"/>
</dbReference>
<reference evidence="2 3" key="1">
    <citation type="submission" date="2006-02" db="EMBL/GenBank/DDBJ databases">
        <authorList>
            <person name="Pinhassi J."/>
            <person name="Pedros-Alio C."/>
            <person name="Ferriera S."/>
            <person name="Johnson J."/>
            <person name="Kravitz S."/>
            <person name="Halpern A."/>
            <person name="Remington K."/>
            <person name="Beeson K."/>
            <person name="Tran B."/>
            <person name="Rogers Y.-H."/>
            <person name="Friedman R."/>
            <person name="Venter J.C."/>
        </authorList>
    </citation>
    <scope>NUCLEOTIDE SEQUENCE [LARGE SCALE GENOMIC DNA]</scope>
    <source>
        <strain evidence="2 3">MED92</strain>
    </source>
</reference>
<evidence type="ECO:0000313" key="3">
    <source>
        <dbReference type="Proteomes" id="UP000002171"/>
    </source>
</evidence>
<keyword evidence="3" id="KW-1185">Reference proteome</keyword>
<organism evidence="2 3">
    <name type="scientific">Neptuniibacter caesariensis</name>
    <dbReference type="NCBI Taxonomy" id="207954"/>
    <lineage>
        <taxon>Bacteria</taxon>
        <taxon>Pseudomonadati</taxon>
        <taxon>Pseudomonadota</taxon>
        <taxon>Gammaproteobacteria</taxon>
        <taxon>Oceanospirillales</taxon>
        <taxon>Oceanospirillaceae</taxon>
        <taxon>Neptuniibacter</taxon>
    </lineage>
</organism>
<dbReference type="PANTHER" id="PTHR46211">
    <property type="entry name" value="GLYCEROPHOSPHORYL DIESTER PHOSPHODIESTERASE"/>
    <property type="match status" value="1"/>
</dbReference>
<gene>
    <name evidence="2" type="ORF">MED92_01409</name>
</gene>
<comment type="caution">
    <text evidence="2">The sequence shown here is derived from an EMBL/GenBank/DDBJ whole genome shotgun (WGS) entry which is preliminary data.</text>
</comment>
<dbReference type="PANTHER" id="PTHR46211:SF1">
    <property type="entry name" value="GLYCEROPHOSPHODIESTER PHOSPHODIESTERASE, CYTOPLASMIC"/>
    <property type="match status" value="1"/>
</dbReference>
<dbReference type="Gene3D" id="3.20.20.190">
    <property type="entry name" value="Phosphatidylinositol (PI) phosphodiesterase"/>
    <property type="match status" value="1"/>
</dbReference>
<dbReference type="InterPro" id="IPR017946">
    <property type="entry name" value="PLC-like_Pdiesterase_TIM-brl"/>
</dbReference>
<accession>A0A7U8C6K7</accession>
<evidence type="ECO:0000259" key="1">
    <source>
        <dbReference type="PROSITE" id="PS51704"/>
    </source>
</evidence>
<proteinExistence type="predicted"/>
<dbReference type="AlphaFoldDB" id="A0A7U8C6K7"/>
<name>A0A7U8C6K7_NEPCE</name>
<dbReference type="Proteomes" id="UP000002171">
    <property type="component" value="Unassembled WGS sequence"/>
</dbReference>
<dbReference type="SUPFAM" id="SSF51695">
    <property type="entry name" value="PLC-like phosphodiesterases"/>
    <property type="match status" value="1"/>
</dbReference>
<dbReference type="GO" id="GO:0008081">
    <property type="term" value="F:phosphoric diester hydrolase activity"/>
    <property type="evidence" value="ECO:0007669"/>
    <property type="project" value="InterPro"/>
</dbReference>
<dbReference type="OrthoDB" id="9795622at2"/>
<dbReference type="RefSeq" id="WP_007022301.1">
    <property type="nucleotide sequence ID" value="NZ_CH724127.1"/>
</dbReference>
<dbReference type="Pfam" id="PF03009">
    <property type="entry name" value="GDPD"/>
    <property type="match status" value="1"/>
</dbReference>
<dbReference type="InterPro" id="IPR030395">
    <property type="entry name" value="GP_PDE_dom"/>
</dbReference>
<evidence type="ECO:0000313" key="2">
    <source>
        <dbReference type="EMBL" id="EAR61025.1"/>
    </source>
</evidence>
<feature type="domain" description="GP-PDE" evidence="1">
    <location>
        <begin position="4"/>
        <end position="241"/>
    </location>
</feature>